<dbReference type="InterPro" id="IPR058192">
    <property type="entry name" value="WHD_ROQ1-like"/>
</dbReference>
<dbReference type="Pfam" id="PF00931">
    <property type="entry name" value="NB-ARC"/>
    <property type="match status" value="1"/>
</dbReference>
<dbReference type="GO" id="GO:0007165">
    <property type="term" value="P:signal transduction"/>
    <property type="evidence" value="ECO:0007669"/>
    <property type="project" value="InterPro"/>
</dbReference>
<dbReference type="PROSITE" id="PS50104">
    <property type="entry name" value="TIR"/>
    <property type="match status" value="1"/>
</dbReference>
<dbReference type="InterPro" id="IPR002182">
    <property type="entry name" value="NB-ARC"/>
</dbReference>
<keyword evidence="4" id="KW-0520">NAD</keyword>
<keyword evidence="3" id="KW-0611">Plant defense</keyword>
<dbReference type="InterPro" id="IPR036390">
    <property type="entry name" value="WH_DNA-bd_sf"/>
</dbReference>
<dbReference type="SUPFAM" id="SSF46785">
    <property type="entry name" value="Winged helix' DNA-binding domain"/>
    <property type="match status" value="1"/>
</dbReference>
<reference evidence="6 7" key="1">
    <citation type="journal article" date="2018" name="Mol. Plant">
        <title>The genome of Artemisia annua provides insight into the evolution of Asteraceae family and artemisinin biosynthesis.</title>
        <authorList>
            <person name="Shen Q."/>
            <person name="Zhang L."/>
            <person name="Liao Z."/>
            <person name="Wang S."/>
            <person name="Yan T."/>
            <person name="Shi P."/>
            <person name="Liu M."/>
            <person name="Fu X."/>
            <person name="Pan Q."/>
            <person name="Wang Y."/>
            <person name="Lv Z."/>
            <person name="Lu X."/>
            <person name="Zhang F."/>
            <person name="Jiang W."/>
            <person name="Ma Y."/>
            <person name="Chen M."/>
            <person name="Hao X."/>
            <person name="Li L."/>
            <person name="Tang Y."/>
            <person name="Lv G."/>
            <person name="Zhou Y."/>
            <person name="Sun X."/>
            <person name="Brodelius P.E."/>
            <person name="Rose J.K.C."/>
            <person name="Tang K."/>
        </authorList>
    </citation>
    <scope>NUCLEOTIDE SEQUENCE [LARGE SCALE GENOMIC DNA]</scope>
    <source>
        <strain evidence="7">cv. Huhao1</strain>
        <tissue evidence="6">Leaf</tissue>
    </source>
</reference>
<dbReference type="EMBL" id="PKPP01001701">
    <property type="protein sequence ID" value="PWA80615.1"/>
    <property type="molecule type" value="Genomic_DNA"/>
</dbReference>
<dbReference type="Pfam" id="PF23282">
    <property type="entry name" value="WHD_ROQ1"/>
    <property type="match status" value="1"/>
</dbReference>
<dbReference type="GO" id="GO:0043531">
    <property type="term" value="F:ADP binding"/>
    <property type="evidence" value="ECO:0007669"/>
    <property type="project" value="InterPro"/>
</dbReference>
<dbReference type="SMART" id="SM00255">
    <property type="entry name" value="TIR"/>
    <property type="match status" value="1"/>
</dbReference>
<dbReference type="InterPro" id="IPR000157">
    <property type="entry name" value="TIR_dom"/>
</dbReference>
<comment type="caution">
    <text evidence="6">The sequence shown here is derived from an EMBL/GenBank/DDBJ whole genome shotgun (WGS) entry which is preliminary data.</text>
</comment>
<accession>A0A2U1P4C1</accession>
<evidence type="ECO:0000256" key="1">
    <source>
        <dbReference type="ARBA" id="ARBA00022614"/>
    </source>
</evidence>
<keyword evidence="7" id="KW-1185">Reference proteome</keyword>
<gene>
    <name evidence="6" type="ORF">CTI12_AA195240</name>
</gene>
<evidence type="ECO:0000313" key="7">
    <source>
        <dbReference type="Proteomes" id="UP000245207"/>
    </source>
</evidence>
<dbReference type="Pfam" id="PF01582">
    <property type="entry name" value="TIR"/>
    <property type="match status" value="1"/>
</dbReference>
<dbReference type="STRING" id="35608.A0A2U1P4C1"/>
<dbReference type="Gene3D" id="3.40.50.300">
    <property type="entry name" value="P-loop containing nucleotide triphosphate hydrolases"/>
    <property type="match status" value="1"/>
</dbReference>
<dbReference type="Gene3D" id="1.10.8.430">
    <property type="entry name" value="Helical domain of apoptotic protease-activating factors"/>
    <property type="match status" value="1"/>
</dbReference>
<dbReference type="PANTHER" id="PTHR11017:SF585">
    <property type="entry name" value="TIR DOMAIN-CONTAINING PROTEIN"/>
    <property type="match status" value="1"/>
</dbReference>
<evidence type="ECO:0000256" key="3">
    <source>
        <dbReference type="ARBA" id="ARBA00022821"/>
    </source>
</evidence>
<proteinExistence type="predicted"/>
<sequence>MVFSLSNSASRYATVRNGILQLFYGYTISTGMEIISGTLQIERTTVPDTNIQVGCICNRKGFRVTKSNIVHTYLGQRMPAKPIAWGYSTFRFKEGWGGISYGAWYFAYKTFQHFTLTLLLYPNFEELNNCSSTLRAKPKLKEHKRGADTRNSFTDHLYKALVDANIDTFLDDAEMKTGEELKTELVSAIKTSKASIIVLSKNYASSTWCLDELALIMDQHRTTKHVVFPIFYHVEPTDVRKQQKSFLVAMEEHKQKMEAETNAKKKSEWAQKIEKWKKALTEVADLKGKDAKDKRETILIEGIVKEIHNRLDLQKKSNIPKLIGMESMVRRITSFLKNGSSNGAHILTIWGMAGIGKTCLADYVFKLHYHDFEKSCFLEDIERKCRAPDGLLDLQKKLLKDIQDGSWMDINNTDVGTFKIEKSLLRKKTLVVLDSVDNLQQLDVLIGTKGLHPGSKVIITSKNGSLTEKCRLFQTQVPPKHSKHFLKGLNEDESLQLLSWHAFGRNEPREDDKQGSIKVVAYCNGHPLALKVLGSSLRHEDATLEGILESLGKEINPNIQKVLQISFDTLPYEKDKELFKHIACFFVGEDRKFTEEILKACGVCTSSGIRILINRCLLTVESSHNLEMHQLLQDMGRDLVRQESPKKPWNRSLLWHHEESLDVLQNSKGTATIQGLSLDMKRFDIETSHVSSMPVNGSLDLDHFRCSAGVIWWLCGWVSGICSSFYRKSGDFEAHTFSKMCNLRLLQLNYVELNGSYNIIPEGLRWLCMHGFPLSYIPSDLQMDHMVALDMSHSNLQQLWKEPKLLRSLKFLNLSSCRELVSVGHFSWFPALESLILERCTSLDELCESIGTCCSSLEVLNLSECIKLRKLPDSLEKLKNLTKLSIVGCSNLSAINVKNMLSLKVLMADNVNIRNHASSSAIVKAIPRGSKTSETKRMERLQVLEDKNYNIEPRASSSAIENAMPRSFTTFEISLPISLVTLSLRNNNLSNESFPKDFSSLLMLKSLYLDNNPIDSLPDCVKSLSRLETLTLRKCGSLKTILGAQNTIKYLNIQNCSSLEKVTFHPEKSAPPEVDYYNVSTLTEIQGKFKLEALSEVNEEILHSLGWKHLEYLRYYWVMISDCEGCYLRGDDIIPTQLLYEHGIFSTYLKGQEVPKWFTHRSSGSSFTLQSTRKNCRISGINLCIVSMISNSAEIGPSRIVIRNLTKKSSWTYEPVLYPEPEDIEFRYGDDIVVWLSHWMFRNNEFEDGDKVSVHLSKKFVYIYKQRYIGFGGNGPDYANVREYGISLVYDEGNKKEDPLAYYKSWNHIIGRDLSPFEVSAGHYLLKQWPDSTSELKWDARYEDKTDNDM</sequence>
<keyword evidence="6" id="KW-0675">Receptor</keyword>
<dbReference type="GO" id="GO:0006952">
    <property type="term" value="P:defense response"/>
    <property type="evidence" value="ECO:0007669"/>
    <property type="project" value="UniProtKB-KW"/>
</dbReference>
<dbReference type="PROSITE" id="PS51450">
    <property type="entry name" value="LRR"/>
    <property type="match status" value="1"/>
</dbReference>
<dbReference type="InterPro" id="IPR032675">
    <property type="entry name" value="LRR_dom_sf"/>
</dbReference>
<dbReference type="PRINTS" id="PR00364">
    <property type="entry name" value="DISEASERSIST"/>
</dbReference>
<feature type="domain" description="TIR" evidence="5">
    <location>
        <begin position="136"/>
        <end position="311"/>
    </location>
</feature>
<evidence type="ECO:0000259" key="5">
    <source>
        <dbReference type="PROSITE" id="PS50104"/>
    </source>
</evidence>
<evidence type="ECO:0000313" key="6">
    <source>
        <dbReference type="EMBL" id="PWA80615.1"/>
    </source>
</evidence>
<dbReference type="OrthoDB" id="1357022at2759"/>
<dbReference type="InterPro" id="IPR044974">
    <property type="entry name" value="Disease_R_plants"/>
</dbReference>
<keyword evidence="1" id="KW-0433">Leucine-rich repeat</keyword>
<protein>
    <submittedName>
        <fullName evidence="6">Toll/interleukin-1 receptor (TIR) domain-containing protein</fullName>
    </submittedName>
</protein>
<name>A0A2U1P4C1_ARTAN</name>
<organism evidence="6 7">
    <name type="scientific">Artemisia annua</name>
    <name type="common">Sweet wormwood</name>
    <dbReference type="NCBI Taxonomy" id="35608"/>
    <lineage>
        <taxon>Eukaryota</taxon>
        <taxon>Viridiplantae</taxon>
        <taxon>Streptophyta</taxon>
        <taxon>Embryophyta</taxon>
        <taxon>Tracheophyta</taxon>
        <taxon>Spermatophyta</taxon>
        <taxon>Magnoliopsida</taxon>
        <taxon>eudicotyledons</taxon>
        <taxon>Gunneridae</taxon>
        <taxon>Pentapetalae</taxon>
        <taxon>asterids</taxon>
        <taxon>campanulids</taxon>
        <taxon>Asterales</taxon>
        <taxon>Asteraceae</taxon>
        <taxon>Asteroideae</taxon>
        <taxon>Anthemideae</taxon>
        <taxon>Artemisiinae</taxon>
        <taxon>Artemisia</taxon>
    </lineage>
</organism>
<dbReference type="InterPro" id="IPR035897">
    <property type="entry name" value="Toll_tir_struct_dom_sf"/>
</dbReference>
<evidence type="ECO:0000256" key="2">
    <source>
        <dbReference type="ARBA" id="ARBA00022737"/>
    </source>
</evidence>
<dbReference type="InterPro" id="IPR042197">
    <property type="entry name" value="Apaf_helical"/>
</dbReference>
<dbReference type="Gene3D" id="3.40.50.10140">
    <property type="entry name" value="Toll/interleukin-1 receptor homology (TIR) domain"/>
    <property type="match status" value="1"/>
</dbReference>
<keyword evidence="2" id="KW-0677">Repeat</keyword>
<dbReference type="SUPFAM" id="SSF52540">
    <property type="entry name" value="P-loop containing nucleoside triphosphate hydrolases"/>
    <property type="match status" value="1"/>
</dbReference>
<dbReference type="SUPFAM" id="SSF52058">
    <property type="entry name" value="L domain-like"/>
    <property type="match status" value="1"/>
</dbReference>
<dbReference type="SUPFAM" id="SSF52200">
    <property type="entry name" value="Toll/Interleukin receptor TIR domain"/>
    <property type="match status" value="1"/>
</dbReference>
<dbReference type="PANTHER" id="PTHR11017">
    <property type="entry name" value="LEUCINE-RICH REPEAT-CONTAINING PROTEIN"/>
    <property type="match status" value="1"/>
</dbReference>
<dbReference type="InterPro" id="IPR001611">
    <property type="entry name" value="Leu-rich_rpt"/>
</dbReference>
<dbReference type="FunFam" id="3.40.50.10140:FF:000007">
    <property type="entry name" value="Disease resistance protein (TIR-NBS-LRR class)"/>
    <property type="match status" value="1"/>
</dbReference>
<dbReference type="Proteomes" id="UP000245207">
    <property type="component" value="Unassembled WGS sequence"/>
</dbReference>
<dbReference type="Gene3D" id="3.80.10.10">
    <property type="entry name" value="Ribonuclease Inhibitor"/>
    <property type="match status" value="2"/>
</dbReference>
<dbReference type="InterPro" id="IPR027417">
    <property type="entry name" value="P-loop_NTPase"/>
</dbReference>
<evidence type="ECO:0000256" key="4">
    <source>
        <dbReference type="ARBA" id="ARBA00023027"/>
    </source>
</evidence>